<sequence length="653" mass="67197">MPGATRRALLLAAAAERFDPDGAPVGLLRAAGAGPFCLLPAERAGVIRVADGRIRFTGAAVRAEAYEGRPFAHRALAHAALAAVLGDDPRRFLHRAVAAPAPALGDALAAAAPTLPGALRVEAYALAAGLATTPGVRRGRLLTAAEHAWRGGDPGRARGLLREAESAAEGCGGGDGGRGVLGEVCGGDYGRGLLGEGESAAEACGGGDDDGRGLLREACGGDDGRALLLRGVVETRAGSAEDGLRLLVRAAGTGGGSPTAWVYAAEAAWAVGDAGAWRTAVRRAGLTGAGGHADPARLAHATVHAQLRGDPAIARDLARRMLDAVREAADRAGEPRALELLAGAELRLGHFRTAARHAREGLRLAERTGQPALAARHHALLALAAATTGDAPATARHAHAAGPHGQGAAATLATWALARAELLTGHADAAAARLVPLVLPGPYEGHFALRTLALPCCAEAAALCGETDAARAAVAAYERHAVHDPRAAARLLRCRALIAPDPAAARPLFERALALHDAQGPGAGFERARTQLLFGRTLHRARRPCEARHQLRAALLAFERCGAGGWATRARAELRATGGATDRADPGQLGRLTPQQARIARQVAEGSTNREIARSLSVSPRTVDHHLRNAFALLGVRSRVELARLVHDADTDA</sequence>
<protein>
    <recommendedName>
        <fullName evidence="2">HTH luxR-type domain-containing protein</fullName>
    </recommendedName>
</protein>
<dbReference type="Pfam" id="PF00196">
    <property type="entry name" value="GerE"/>
    <property type="match status" value="1"/>
</dbReference>
<dbReference type="Gene3D" id="1.25.40.10">
    <property type="entry name" value="Tetratricopeptide repeat domain"/>
    <property type="match status" value="1"/>
</dbReference>
<dbReference type="GO" id="GO:0003677">
    <property type="term" value="F:DNA binding"/>
    <property type="evidence" value="ECO:0007669"/>
    <property type="project" value="UniProtKB-KW"/>
</dbReference>
<proteinExistence type="predicted"/>
<dbReference type="InterPro" id="IPR011990">
    <property type="entry name" value="TPR-like_helical_dom_sf"/>
</dbReference>
<dbReference type="PRINTS" id="PR00038">
    <property type="entry name" value="HTHLUXR"/>
</dbReference>
<evidence type="ECO:0000256" key="1">
    <source>
        <dbReference type="ARBA" id="ARBA00023125"/>
    </source>
</evidence>
<dbReference type="EMBL" id="WEGJ01000040">
    <property type="protein sequence ID" value="MQY15859.1"/>
    <property type="molecule type" value="Genomic_DNA"/>
</dbReference>
<name>A0A7K0CQX1_9ACTN</name>
<dbReference type="PANTHER" id="PTHR43214">
    <property type="entry name" value="TWO-COMPONENT RESPONSE REGULATOR"/>
    <property type="match status" value="1"/>
</dbReference>
<dbReference type="InterPro" id="IPR039420">
    <property type="entry name" value="WalR-like"/>
</dbReference>
<feature type="domain" description="HTH luxR-type" evidence="2">
    <location>
        <begin position="585"/>
        <end position="650"/>
    </location>
</feature>
<dbReference type="PROSITE" id="PS50043">
    <property type="entry name" value="HTH_LUXR_2"/>
    <property type="match status" value="1"/>
</dbReference>
<evidence type="ECO:0000313" key="3">
    <source>
        <dbReference type="EMBL" id="MQY15859.1"/>
    </source>
</evidence>
<organism evidence="3 4">
    <name type="scientific">Streptomyces smaragdinus</name>
    <dbReference type="NCBI Taxonomy" id="2585196"/>
    <lineage>
        <taxon>Bacteria</taxon>
        <taxon>Bacillati</taxon>
        <taxon>Actinomycetota</taxon>
        <taxon>Actinomycetes</taxon>
        <taxon>Kitasatosporales</taxon>
        <taxon>Streptomycetaceae</taxon>
        <taxon>Streptomyces</taxon>
    </lineage>
</organism>
<dbReference type="Gene3D" id="1.10.10.10">
    <property type="entry name" value="Winged helix-like DNA-binding domain superfamily/Winged helix DNA-binding domain"/>
    <property type="match status" value="1"/>
</dbReference>
<dbReference type="InterPro" id="IPR000792">
    <property type="entry name" value="Tscrpt_reg_LuxR_C"/>
</dbReference>
<dbReference type="InterPro" id="IPR016032">
    <property type="entry name" value="Sig_transdc_resp-reg_C-effctor"/>
</dbReference>
<dbReference type="InterPro" id="IPR036388">
    <property type="entry name" value="WH-like_DNA-bd_sf"/>
</dbReference>
<gene>
    <name evidence="3" type="ORF">SRB5_60500</name>
</gene>
<dbReference type="SUPFAM" id="SSF46894">
    <property type="entry name" value="C-terminal effector domain of the bipartite response regulators"/>
    <property type="match status" value="1"/>
</dbReference>
<keyword evidence="1" id="KW-0238">DNA-binding</keyword>
<dbReference type="CDD" id="cd06170">
    <property type="entry name" value="LuxR_C_like"/>
    <property type="match status" value="1"/>
</dbReference>
<dbReference type="PANTHER" id="PTHR43214:SF42">
    <property type="entry name" value="TRANSCRIPTIONAL REGULATORY PROTEIN DESR"/>
    <property type="match status" value="1"/>
</dbReference>
<keyword evidence="4" id="KW-1185">Reference proteome</keyword>
<dbReference type="GO" id="GO:0006355">
    <property type="term" value="P:regulation of DNA-templated transcription"/>
    <property type="evidence" value="ECO:0007669"/>
    <property type="project" value="InterPro"/>
</dbReference>
<evidence type="ECO:0000313" key="4">
    <source>
        <dbReference type="Proteomes" id="UP000466345"/>
    </source>
</evidence>
<dbReference type="Proteomes" id="UP000466345">
    <property type="component" value="Unassembled WGS sequence"/>
</dbReference>
<evidence type="ECO:0000259" key="2">
    <source>
        <dbReference type="PROSITE" id="PS50043"/>
    </source>
</evidence>
<reference evidence="3 4" key="1">
    <citation type="submission" date="2019-10" db="EMBL/GenBank/DDBJ databases">
        <title>Streptomyces smaragdinus sp. nov. and Streptomyces fabii sp. nov., isolated from the gut of fungus growing-termite Macrotermes natalensis.</title>
        <authorList>
            <person name="Schwitalla J."/>
            <person name="Benndorf R."/>
            <person name="Martin K."/>
            <person name="De Beer W."/>
            <person name="Kaster A.-K."/>
            <person name="Vollmers J."/>
            <person name="Poulsen M."/>
            <person name="Beemelmanns C."/>
        </authorList>
    </citation>
    <scope>NUCLEOTIDE SEQUENCE [LARGE SCALE GENOMIC DNA]</scope>
    <source>
        <strain evidence="3 4">RB5</strain>
    </source>
</reference>
<comment type="caution">
    <text evidence="3">The sequence shown here is derived from an EMBL/GenBank/DDBJ whole genome shotgun (WGS) entry which is preliminary data.</text>
</comment>
<accession>A0A7K0CQX1</accession>
<dbReference type="AlphaFoldDB" id="A0A7K0CQX1"/>
<dbReference type="SMART" id="SM00421">
    <property type="entry name" value="HTH_LUXR"/>
    <property type="match status" value="1"/>
</dbReference>